<comment type="caution">
    <text evidence="1">The sequence shown here is derived from an EMBL/GenBank/DDBJ whole genome shotgun (WGS) entry which is preliminary data.</text>
</comment>
<dbReference type="AlphaFoldDB" id="A0AAD4DCB0"/>
<evidence type="ECO:0000313" key="2">
    <source>
        <dbReference type="Proteomes" id="UP001194580"/>
    </source>
</evidence>
<proteinExistence type="predicted"/>
<accession>A0AAD4DCB0</accession>
<sequence length="128" mass="14675">MSRGEILRLCVIFDCAAIPNTFFVDADLSPKKTVVELKHDIKDFLSRNSHYTTILGPIVADKLTLWSATVPHDQFYNGITHFGERSIRLDTVENKRRLEATEKRGEEFAAELYVPFNGFMFVVVTYDD</sequence>
<keyword evidence="2" id="KW-1185">Reference proteome</keyword>
<dbReference type="Proteomes" id="UP001194580">
    <property type="component" value="Unassembled WGS sequence"/>
</dbReference>
<protein>
    <submittedName>
        <fullName evidence="1">Uncharacterized protein</fullName>
    </submittedName>
</protein>
<gene>
    <name evidence="1" type="ORF">BGZ95_009911</name>
</gene>
<organism evidence="1 2">
    <name type="scientific">Linnemannia exigua</name>
    <dbReference type="NCBI Taxonomy" id="604196"/>
    <lineage>
        <taxon>Eukaryota</taxon>
        <taxon>Fungi</taxon>
        <taxon>Fungi incertae sedis</taxon>
        <taxon>Mucoromycota</taxon>
        <taxon>Mortierellomycotina</taxon>
        <taxon>Mortierellomycetes</taxon>
        <taxon>Mortierellales</taxon>
        <taxon>Mortierellaceae</taxon>
        <taxon>Linnemannia</taxon>
    </lineage>
</organism>
<reference evidence="1" key="1">
    <citation type="journal article" date="2020" name="Fungal Divers.">
        <title>Resolving the Mortierellaceae phylogeny through synthesis of multi-gene phylogenetics and phylogenomics.</title>
        <authorList>
            <person name="Vandepol N."/>
            <person name="Liber J."/>
            <person name="Desiro A."/>
            <person name="Na H."/>
            <person name="Kennedy M."/>
            <person name="Barry K."/>
            <person name="Grigoriev I.V."/>
            <person name="Miller A.N."/>
            <person name="O'Donnell K."/>
            <person name="Stajich J.E."/>
            <person name="Bonito G."/>
        </authorList>
    </citation>
    <scope>NUCLEOTIDE SEQUENCE</scope>
    <source>
        <strain evidence="1">NRRL 28262</strain>
    </source>
</reference>
<evidence type="ECO:0000313" key="1">
    <source>
        <dbReference type="EMBL" id="KAG0274329.1"/>
    </source>
</evidence>
<name>A0AAD4DCB0_9FUNG</name>
<dbReference type="EMBL" id="JAAAIL010000620">
    <property type="protein sequence ID" value="KAG0274329.1"/>
    <property type="molecule type" value="Genomic_DNA"/>
</dbReference>